<proteinExistence type="predicted"/>
<accession>A0AAW2YSY4</accession>
<dbReference type="AlphaFoldDB" id="A0AAW2YSY4"/>
<protein>
    <submittedName>
        <fullName evidence="1">Sema7</fullName>
    </submittedName>
</protein>
<dbReference type="EMBL" id="JAOPGA020000651">
    <property type="protein sequence ID" value="KAL0480305.1"/>
    <property type="molecule type" value="Genomic_DNA"/>
</dbReference>
<organism evidence="1 2">
    <name type="scientific">Acrasis kona</name>
    <dbReference type="NCBI Taxonomy" id="1008807"/>
    <lineage>
        <taxon>Eukaryota</taxon>
        <taxon>Discoba</taxon>
        <taxon>Heterolobosea</taxon>
        <taxon>Tetramitia</taxon>
        <taxon>Eutetramitia</taxon>
        <taxon>Acrasidae</taxon>
        <taxon>Acrasis</taxon>
    </lineage>
</organism>
<dbReference type="Proteomes" id="UP001431209">
    <property type="component" value="Unassembled WGS sequence"/>
</dbReference>
<evidence type="ECO:0000313" key="1">
    <source>
        <dbReference type="EMBL" id="KAL0480305.1"/>
    </source>
</evidence>
<keyword evidence="2" id="KW-1185">Reference proteome</keyword>
<reference evidence="1 2" key="1">
    <citation type="submission" date="2024-03" db="EMBL/GenBank/DDBJ databases">
        <title>The Acrasis kona genome and developmental transcriptomes reveal deep origins of eukaryotic multicellular pathways.</title>
        <authorList>
            <person name="Sheikh S."/>
            <person name="Fu C.-J."/>
            <person name="Brown M.W."/>
            <person name="Baldauf S.L."/>
        </authorList>
    </citation>
    <scope>NUCLEOTIDE SEQUENCE [LARGE SCALE GENOMIC DNA]</scope>
    <source>
        <strain evidence="1 2">ATCC MYA-3509</strain>
    </source>
</reference>
<name>A0AAW2YSY4_9EUKA</name>
<evidence type="ECO:0000313" key="2">
    <source>
        <dbReference type="Proteomes" id="UP001431209"/>
    </source>
</evidence>
<comment type="caution">
    <text evidence="1">The sequence shown here is derived from an EMBL/GenBank/DDBJ whole genome shotgun (WGS) entry which is preliminary data.</text>
</comment>
<sequence length="222" mass="25455">MNNTTKDWDTQYDTLCTNLNRNLERRLKSFIVSHPKNNSLALFRMDDVFDSQQKQEDQAKINEIKNIQKIVRIALSRLEDVATVDMQRRNITPAQFAMRCSQLEHVRNKLKDLDKQVQECKGRINEGSFSARTELSPLSFSPRSELSDCSSACEDEFSDPNTLSTPVLDNDVSSLLIQSEDQQAKLVESPTRREYAEMPIQCAISTKKRVSLIKLIGTLFKH</sequence>
<gene>
    <name evidence="1" type="ORF">AKO1_007064</name>
</gene>